<dbReference type="Gene3D" id="3.40.1000.10">
    <property type="entry name" value="Mog1/PsbP, alpha/beta/alpha sandwich"/>
    <property type="match status" value="1"/>
</dbReference>
<dbReference type="EMBL" id="BMVW01000003">
    <property type="protein sequence ID" value="GGZ02461.1"/>
    <property type="molecule type" value="Genomic_DNA"/>
</dbReference>
<evidence type="ECO:0000313" key="1">
    <source>
        <dbReference type="EMBL" id="GGZ02461.1"/>
    </source>
</evidence>
<proteinExistence type="predicted"/>
<protein>
    <recommendedName>
        <fullName evidence="3">DUF1795 domain-containing protein</fullName>
    </recommendedName>
</protein>
<dbReference type="RefSeq" id="WP_189857687.1">
    <property type="nucleotide sequence ID" value="NZ_BMVW01000003.1"/>
</dbReference>
<evidence type="ECO:0000313" key="2">
    <source>
        <dbReference type="Proteomes" id="UP000622166"/>
    </source>
</evidence>
<dbReference type="AlphaFoldDB" id="A0A918UEY6"/>
<dbReference type="Proteomes" id="UP000622166">
    <property type="component" value="Unassembled WGS sequence"/>
</dbReference>
<name>A0A918UEY6_9ACTN</name>
<accession>A0A918UEY6</accession>
<reference evidence="1" key="1">
    <citation type="journal article" date="2014" name="Int. J. Syst. Evol. Microbiol.">
        <title>Complete genome sequence of Corynebacterium casei LMG S-19264T (=DSM 44701T), isolated from a smear-ripened cheese.</title>
        <authorList>
            <consortium name="US DOE Joint Genome Institute (JGI-PGF)"/>
            <person name="Walter F."/>
            <person name="Albersmeier A."/>
            <person name="Kalinowski J."/>
            <person name="Ruckert C."/>
        </authorList>
    </citation>
    <scope>NUCLEOTIDE SEQUENCE</scope>
    <source>
        <strain evidence="1">JCM 4815</strain>
    </source>
</reference>
<evidence type="ECO:0008006" key="3">
    <source>
        <dbReference type="Google" id="ProtNLM"/>
    </source>
</evidence>
<reference evidence="1" key="2">
    <citation type="submission" date="2020-09" db="EMBL/GenBank/DDBJ databases">
        <authorList>
            <person name="Sun Q."/>
            <person name="Ohkuma M."/>
        </authorList>
    </citation>
    <scope>NUCLEOTIDE SEQUENCE</scope>
    <source>
        <strain evidence="1">JCM 4815</strain>
    </source>
</reference>
<organism evidence="1 2">
    <name type="scientific">Streptomyces poonensis</name>
    <dbReference type="NCBI Taxonomy" id="68255"/>
    <lineage>
        <taxon>Bacteria</taxon>
        <taxon>Bacillati</taxon>
        <taxon>Actinomycetota</taxon>
        <taxon>Actinomycetes</taxon>
        <taxon>Kitasatosporales</taxon>
        <taxon>Streptomycetaceae</taxon>
        <taxon>Streptomyces</taxon>
    </lineage>
</organism>
<gene>
    <name evidence="1" type="ORF">GCM10010365_21480</name>
</gene>
<keyword evidence="2" id="KW-1185">Reference proteome</keyword>
<sequence length="165" mass="17522">MPTTLPVPIQFELPEGWRAEPPDAAGAPGAAFVARYPQSDAGFTANITIDGEYRPDAAALSDIAHESVERLRKAVTSVEVTGGHEIGSEGAPGLTQTLAVSAVVGGVSRDLVQSQVYLSMLDVADPRKRAVIRLVLTATTSQFPYVLRDFQDFVRTVRPDTAAAS</sequence>
<comment type="caution">
    <text evidence="1">The sequence shown here is derived from an EMBL/GenBank/DDBJ whole genome shotgun (WGS) entry which is preliminary data.</text>
</comment>